<gene>
    <name evidence="7" type="ORF">V1633_35755</name>
</gene>
<dbReference type="InterPro" id="IPR006626">
    <property type="entry name" value="PbH1"/>
</dbReference>
<dbReference type="InterPro" id="IPR006633">
    <property type="entry name" value="Carb-bd_sugar_hydrolysis-dom"/>
</dbReference>
<dbReference type="Proteomes" id="UP001332243">
    <property type="component" value="Unassembled WGS sequence"/>
</dbReference>
<protein>
    <submittedName>
        <fullName evidence="7">Right-handed parallel beta-helix repeat-containing protein</fullName>
    </submittedName>
</protein>
<feature type="domain" description="Carbohydrate-binding/sugar hydrolysis" evidence="6">
    <location>
        <begin position="1252"/>
        <end position="1415"/>
    </location>
</feature>
<feature type="compositionally biased region" description="Low complexity" evidence="5">
    <location>
        <begin position="2624"/>
        <end position="2634"/>
    </location>
</feature>
<dbReference type="NCBIfam" id="NF033679">
    <property type="entry name" value="DNRLRE_dom"/>
    <property type="match status" value="2"/>
</dbReference>
<feature type="region of interest" description="Disordered" evidence="5">
    <location>
        <begin position="2609"/>
        <end position="2634"/>
    </location>
</feature>
<evidence type="ECO:0000313" key="8">
    <source>
        <dbReference type="Proteomes" id="UP001332243"/>
    </source>
</evidence>
<feature type="compositionally biased region" description="Low complexity" evidence="5">
    <location>
        <begin position="1452"/>
        <end position="1463"/>
    </location>
</feature>
<dbReference type="Gene3D" id="2.160.20.10">
    <property type="entry name" value="Single-stranded right-handed beta-helix, Pectin lyase-like"/>
    <property type="match status" value="5"/>
</dbReference>
<dbReference type="InterPro" id="IPR022441">
    <property type="entry name" value="Para_beta_helix_rpt-2"/>
</dbReference>
<dbReference type="Pfam" id="PF24517">
    <property type="entry name" value="CBM96"/>
    <property type="match status" value="2"/>
</dbReference>
<dbReference type="InterPro" id="IPR012334">
    <property type="entry name" value="Pectin_lyas_fold"/>
</dbReference>
<name>A0ABU7S4T5_9ACTN</name>
<dbReference type="SUPFAM" id="SSF51126">
    <property type="entry name" value="Pectin lyase-like"/>
    <property type="match status" value="6"/>
</dbReference>
<dbReference type="PANTHER" id="PTHR19862">
    <property type="entry name" value="WD REPEAT-CONTAINING PROTEIN 48"/>
    <property type="match status" value="1"/>
</dbReference>
<dbReference type="NCBIfam" id="NF041518">
    <property type="entry name" value="choice_anch_Q"/>
    <property type="match status" value="1"/>
</dbReference>
<keyword evidence="2" id="KW-0964">Secreted</keyword>
<feature type="domain" description="Carbohydrate-binding/sugar hydrolysis" evidence="6">
    <location>
        <begin position="1093"/>
        <end position="1245"/>
    </location>
</feature>
<evidence type="ECO:0000256" key="4">
    <source>
        <dbReference type="ARBA" id="ARBA00022737"/>
    </source>
</evidence>
<dbReference type="InterPro" id="IPR055372">
    <property type="entry name" value="CBM96"/>
</dbReference>
<dbReference type="Pfam" id="PF13229">
    <property type="entry name" value="Beta_helix"/>
    <property type="match status" value="3"/>
</dbReference>
<dbReference type="NCBIfam" id="TIGR04214">
    <property type="entry name" value="CSLREA_Nterm"/>
    <property type="match status" value="1"/>
</dbReference>
<dbReference type="Pfam" id="PF05048">
    <property type="entry name" value="NosD"/>
    <property type="match status" value="1"/>
</dbReference>
<comment type="subcellular location">
    <subcellularLocation>
        <location evidence="1">Secreted</location>
    </subcellularLocation>
</comment>
<feature type="domain" description="Carbohydrate-binding/sugar hydrolysis" evidence="6">
    <location>
        <begin position="1784"/>
        <end position="1929"/>
    </location>
</feature>
<feature type="compositionally biased region" description="Pro residues" evidence="5">
    <location>
        <begin position="1497"/>
        <end position="1516"/>
    </location>
</feature>
<comment type="caution">
    <text evidence="7">The sequence shown here is derived from an EMBL/GenBank/DDBJ whole genome shotgun (WGS) entry which is preliminary data.</text>
</comment>
<dbReference type="InterPro" id="IPR026457">
    <property type="entry name" value="CSLREA_Nterm"/>
</dbReference>
<proteinExistence type="predicted"/>
<evidence type="ECO:0000256" key="3">
    <source>
        <dbReference type="ARBA" id="ARBA00022729"/>
    </source>
</evidence>
<dbReference type="SMART" id="SM00710">
    <property type="entry name" value="PbH1"/>
    <property type="match status" value="34"/>
</dbReference>
<feature type="domain" description="Carbohydrate-binding/sugar hydrolysis" evidence="6">
    <location>
        <begin position="1968"/>
        <end position="2150"/>
    </location>
</feature>
<dbReference type="InterPro" id="IPR039448">
    <property type="entry name" value="Beta_helix"/>
</dbReference>
<dbReference type="SMART" id="SM00722">
    <property type="entry name" value="CASH"/>
    <property type="match status" value="4"/>
</dbReference>
<keyword evidence="3" id="KW-0732">Signal</keyword>
<keyword evidence="4" id="KW-0677">Repeat</keyword>
<reference evidence="7 8" key="1">
    <citation type="submission" date="2024-01" db="EMBL/GenBank/DDBJ databases">
        <title>Genome insights into Plantactinospora sonchi sp. nov.</title>
        <authorList>
            <person name="Wang L."/>
        </authorList>
    </citation>
    <scope>NUCLEOTIDE SEQUENCE [LARGE SCALE GENOMIC DNA]</scope>
    <source>
        <strain evidence="7 8">NEAU-QY2</strain>
    </source>
</reference>
<dbReference type="NCBIfam" id="TIGR03804">
    <property type="entry name" value="para_beta_helix"/>
    <property type="match status" value="7"/>
</dbReference>
<dbReference type="InterPro" id="IPR011050">
    <property type="entry name" value="Pectin_lyase_fold/virulence"/>
</dbReference>
<evidence type="ECO:0000256" key="1">
    <source>
        <dbReference type="ARBA" id="ARBA00004613"/>
    </source>
</evidence>
<evidence type="ECO:0000256" key="2">
    <source>
        <dbReference type="ARBA" id="ARBA00022525"/>
    </source>
</evidence>
<feature type="region of interest" description="Disordered" evidence="5">
    <location>
        <begin position="1441"/>
        <end position="1519"/>
    </location>
</feature>
<dbReference type="EMBL" id="JAZGQK010000044">
    <property type="protein sequence ID" value="MEE6263817.1"/>
    <property type="molecule type" value="Genomic_DNA"/>
</dbReference>
<keyword evidence="8" id="KW-1185">Reference proteome</keyword>
<accession>A0ABU7S4T5</accession>
<dbReference type="PANTHER" id="PTHR19862:SF14">
    <property type="entry name" value="WD REPEAT-CONTAINING PROTEIN 48"/>
    <property type="match status" value="1"/>
</dbReference>
<dbReference type="RefSeq" id="WP_331218612.1">
    <property type="nucleotide sequence ID" value="NZ_JAZGQK010000044.1"/>
</dbReference>
<dbReference type="InterPro" id="IPR059226">
    <property type="entry name" value="Choice_anch_Q_dom"/>
</dbReference>
<dbReference type="InterPro" id="IPR051246">
    <property type="entry name" value="WDR48"/>
</dbReference>
<dbReference type="Gene3D" id="2.60.40.10">
    <property type="entry name" value="Immunoglobulins"/>
    <property type="match status" value="1"/>
</dbReference>
<dbReference type="InterPro" id="IPR013783">
    <property type="entry name" value="Ig-like_fold"/>
</dbReference>
<sequence length="2869" mass="292812">MTDIATSDRPIRRVAGRRTRRRRITIAVVGTVSLLATLLGVQPAWAVTFTVTSTADLVDANVGNGICATSAGSCTLRAAIQEANAALPADTIQVPAGTYEITRAPSGGNDDDTGDFDVTAPVNIIGAGAASTVLDGGQPPAGAPAERRGLDRLLEIHESAGNVTVSGLTLREGYDAELGGAVANLSPGVLRLQGVSVLDSHAGISGGGIDIDGEGRVEITGSTIRGNTTGGDGGGISQQHEAELTLTDTSLTQNTAGADGGGLSSVGKTRLTVVRGTVSGNTATGNGGGVLAESERATTVRDTVFTGNTAGDPASGDGGGGGLYLGGSAAATVTGSSFTENNAVAEGGGLAIHSGGAVTVADATVRDNHTDAGGGGVENSGMRVTLLRLTVTGNTATGDGGGIESQGSGAFSIVDSTVSQNTAEHGGGFANVADGSLQVTGSTFWDNRARTYGGGIHNASDAEALIENSTSSGNVAQVAGGGLYTDADAGLRVVNVTINRNVAPYGSGVGDEPGGSVNHPVEPSTSVIFRNTVVAGNLAGSECSFAIGSEGGNLDSGDSCHFRGSRDRTNAGDPRIDAIADNGGPSMTHAIQDDSFALDGGVAPCAPVDQRGVTRPKNTTCDIGALEHEGPFPAADLTAPETSVASGPTFAAERATFTFAGTDNVTPAGELLFECRVLPADMDPQDPTEPPDPEFMFLGCPNPYELLDIELGQNTLEVRAIDRAGNVDPTPAVHVFTGGEDVTPPETTFASTPPNPSVGRTAVFSFLGTDDLTPTNLLGYECRIDSTDEAAWLECASPWSFSNLTTGTHTVHVRAIDEGDNVDPTPATYTWTVSSPTDCDASNLVLGADADTFVDEAETLTNFGIAEGLDVRSQAPGMDARTLVRFPLPTDVPAACELTSATLRLHADGDPGRTLEAVPIAAAWTETQVTWANQPPTTGAVARTGSGGGFREWTVTDQVAAMLAGTPNHGFLIRDLVEEGEGHESTFASRNTVAEPPQVPQLVLRFDGPGAPQPPAPPAPIPTTVSCGQVLTQSTRLLNDLTDCPLDGLVIGAPDIEVDLDGHTVDGPGYFPGQPGSPYEVPELGLPAGIRNVGFGNVRITGGDGGTVKGFGYGVLLMAGTRFNQVTGLTIRENATAGIELNNADDGRNANLVSGNTLDANEVGVSLLAGSEHSVVRDNSFTGNLGVALWLQDATGHLVEENTVSGITTDPTINSDGGFLLEDARDNRLLGNTLADTGDGGILVTEGSHRNRIEGNTMTRVGDAGISVQDSDGAVVVDNVAHLSADVGIGLSGSTGATVRGNDVRFNPGGVELEASSDNLVESNDASHSGGAGISVLPDSLRNLILDNVVTGSAGGGIAVEGAGVDPDGIPLGPNVIERNEVVGNAGDGISVAEAGHRLADNVAHHNAAFGIDAAEGTTDGGGNVAGGNGEPEQCRGVVCGAGTPGAPPAPDQTAPDTSITTTPPNPSSSLASIRFGFTGTDNVAPPTALRFQCRLDPPPDPPAPEPEPGEPPQPPDVDNWVECTDPTTYHFLFAGVHRFEVRAVDPFDNVDLTPATHTWTVAAVPPGPDEAPPNTTLFQMPDLAATSPVATFGFRGSDNNTPGPNLRYECRLDGGDYGPCLSPKSYAGLSLGNHTFEVRAVDLADNADPTPATYTWSVAPAPADTTPPDTTVDTAPDASTVHTDASFAFSASEAGSTFECSLDGSAFAPCVSPRTYVGLWATSHEFRVRATDPAGNTDPTPAAHAWTIGAAPVPTQVACGQTVTRSIVLTNGLTNCANGLVVGAAGITIDLNGFVLDGTGGSGVGIRNNGHDQVTVTNGAVVGFGYGVQLNTGTSGNILDNLSLSGHLTAGIQLTDADNGSAGNLIRGNTLDTNGAGILLTAGSQGSVLRDNTISRSAGEGLHLVGSSGNRVEANRVSGSSGIGVRLDGSAENSLLGNTVLDSSDPALVLEAAANNNRVEGNELTESEAGIVVVDASGNDLIANVATGNSDTGISLENARTNVLRGNDARFNSSGIELYASSGNRIESNDVSDSSSDGISLGDGSLNNVVVLNTADGTSSTGISVEAEVLPESTDPGNVIDRNTAGNNNSGGIHVGKPGHRISANVADNNDGWGIYAETGNVDGGGNRATGNSEPAQCHQVVCDGSAPVPPEALPPDTLIVDEPPNPSNSTTASFTFTGIDDNTSLYDLGFECRLDSTSETAWEQCENPQTYGNLAAGTHTFEVRAVDLADKVDPTPATYTWVVALSPPGVPPVTTISAGPPAGTAARTALFTFFANEDATFECAVDGAAFADCVSPVLYEDLLPGTHEFRVRARDAEGNVEPTPATRTWTVTGPPVVTLVAAPDLEDTGTTATFAFTANEPVARFECSLDLAAFTPCLSPAVYPDLAVGDHHFRVRAVDLDGMTSGEEEMAEHEWAVVLGPDTVAPETVVASGPANPSPTGTVSFTFTGTDNVTAPAGLLFECRLDSQNEADFVECTSPYGYPNLELPAELEPGPHVFEVRAVDQEDNVDPTPASYSWTVAGEPVAPQTTIAAAPEISTVATTATFSFGASQPGSTFECALDGAAFAPCTSPKEYADLAVGDHTFAVRATNGAGAPDATPAVFEWTVQPPPDTTAPQTSLDSTPPSTTTSPTASFTFSADEPDVTFECSLDGAPFTGCVAPVNLAGLAVGGHEFRVRAVDAAGNVDATPAGWSWTVSAPPSCAAPGSVTLGANADSWVLQSSSSSNYGQDSTIKVDSKSGNNARVLVRFNLPAIPSGCQVTSARLRLHAGSYKTGRTLQAVPVAAAWSEANVRWNNQPAATGTAATTASGAGYREWTVTGQVGGMYANGNFGFLIRDSVENGNGVEQAFNSREKGSDNPPRLVVTFG</sequence>
<organism evidence="7 8">
    <name type="scientific">Plantactinospora sonchi</name>
    <dbReference type="NCBI Taxonomy" id="1544735"/>
    <lineage>
        <taxon>Bacteria</taxon>
        <taxon>Bacillati</taxon>
        <taxon>Actinomycetota</taxon>
        <taxon>Actinomycetes</taxon>
        <taxon>Micromonosporales</taxon>
        <taxon>Micromonosporaceae</taxon>
        <taxon>Plantactinospora</taxon>
    </lineage>
</organism>
<evidence type="ECO:0000256" key="5">
    <source>
        <dbReference type="SAM" id="MobiDB-lite"/>
    </source>
</evidence>
<evidence type="ECO:0000259" key="6">
    <source>
        <dbReference type="SMART" id="SM00722"/>
    </source>
</evidence>
<dbReference type="InterPro" id="IPR007742">
    <property type="entry name" value="NosD_dom"/>
</dbReference>
<evidence type="ECO:0000313" key="7">
    <source>
        <dbReference type="EMBL" id="MEE6263817.1"/>
    </source>
</evidence>
<feature type="region of interest" description="Disordered" evidence="5">
    <location>
        <begin position="2074"/>
        <end position="2095"/>
    </location>
</feature>